<dbReference type="Proteomes" id="UP000757435">
    <property type="component" value="Unassembled WGS sequence"/>
</dbReference>
<keyword evidence="1" id="KW-0175">Coiled coil</keyword>
<accession>A0A951Q9X9</accession>
<dbReference type="SUPFAM" id="SSF51430">
    <property type="entry name" value="NAD(P)-linked oxidoreductase"/>
    <property type="match status" value="1"/>
</dbReference>
<feature type="domain" description="NADP-dependent oxidoreductase" evidence="3">
    <location>
        <begin position="84"/>
        <end position="337"/>
    </location>
</feature>
<proteinExistence type="predicted"/>
<protein>
    <submittedName>
        <fullName evidence="4">Aldo/keto reductase</fullName>
    </submittedName>
</protein>
<dbReference type="Pfam" id="PF00248">
    <property type="entry name" value="Aldo_ket_red"/>
    <property type="match status" value="1"/>
</dbReference>
<reference evidence="4" key="1">
    <citation type="submission" date="2021-05" db="EMBL/GenBank/DDBJ databases">
        <authorList>
            <person name="Pietrasiak N."/>
            <person name="Ward R."/>
            <person name="Stajich J.E."/>
            <person name="Kurbessoian T."/>
        </authorList>
    </citation>
    <scope>NUCLEOTIDE SEQUENCE</scope>
    <source>
        <strain evidence="4">UHER 2000/2452</strain>
    </source>
</reference>
<dbReference type="PANTHER" id="PTHR43638">
    <property type="entry name" value="OXIDOREDUCTASE, ALDO/KETO REDUCTASE FAMILY PROTEIN"/>
    <property type="match status" value="1"/>
</dbReference>
<reference evidence="4" key="2">
    <citation type="journal article" date="2022" name="Microbiol. Resour. Announc.">
        <title>Metagenome Sequencing to Explore Phylogenomics of Terrestrial Cyanobacteria.</title>
        <authorList>
            <person name="Ward R.D."/>
            <person name="Stajich J.E."/>
            <person name="Johansen J.R."/>
            <person name="Huntemann M."/>
            <person name="Clum A."/>
            <person name="Foster B."/>
            <person name="Foster B."/>
            <person name="Roux S."/>
            <person name="Palaniappan K."/>
            <person name="Varghese N."/>
            <person name="Mukherjee S."/>
            <person name="Reddy T.B.K."/>
            <person name="Daum C."/>
            <person name="Copeland A."/>
            <person name="Chen I.A."/>
            <person name="Ivanova N.N."/>
            <person name="Kyrpides N.C."/>
            <person name="Shapiro N."/>
            <person name="Eloe-Fadrosh E.A."/>
            <person name="Pietrasiak N."/>
        </authorList>
    </citation>
    <scope>NUCLEOTIDE SEQUENCE</scope>
    <source>
        <strain evidence="4">UHER 2000/2452</strain>
    </source>
</reference>
<evidence type="ECO:0000259" key="3">
    <source>
        <dbReference type="Pfam" id="PF00248"/>
    </source>
</evidence>
<organism evidence="4 5">
    <name type="scientific">Drouetiella hepatica Uher 2000/2452</name>
    <dbReference type="NCBI Taxonomy" id="904376"/>
    <lineage>
        <taxon>Bacteria</taxon>
        <taxon>Bacillati</taxon>
        <taxon>Cyanobacteriota</taxon>
        <taxon>Cyanophyceae</taxon>
        <taxon>Oculatellales</taxon>
        <taxon>Oculatellaceae</taxon>
        <taxon>Drouetiella</taxon>
    </lineage>
</organism>
<dbReference type="AlphaFoldDB" id="A0A951Q9X9"/>
<evidence type="ECO:0000313" key="4">
    <source>
        <dbReference type="EMBL" id="MBW4657991.1"/>
    </source>
</evidence>
<dbReference type="PROSITE" id="PS51318">
    <property type="entry name" value="TAT"/>
    <property type="match status" value="1"/>
</dbReference>
<dbReference type="InterPro" id="IPR023210">
    <property type="entry name" value="NADP_OxRdtase_dom"/>
</dbReference>
<dbReference type="CDD" id="cd19095">
    <property type="entry name" value="AKR_PA4992-like"/>
    <property type="match status" value="1"/>
</dbReference>
<comment type="caution">
    <text evidence="4">The sequence shown here is derived from an EMBL/GenBank/DDBJ whole genome shotgun (WGS) entry which is preliminary data.</text>
</comment>
<dbReference type="PANTHER" id="PTHR43638:SF3">
    <property type="entry name" value="ALDEHYDE REDUCTASE"/>
    <property type="match status" value="1"/>
</dbReference>
<dbReference type="InterPro" id="IPR036812">
    <property type="entry name" value="NAD(P)_OxRdtase_dom_sf"/>
</dbReference>
<feature type="compositionally biased region" description="Low complexity" evidence="2">
    <location>
        <begin position="43"/>
        <end position="65"/>
    </location>
</feature>
<name>A0A951Q9X9_9CYAN</name>
<evidence type="ECO:0000256" key="2">
    <source>
        <dbReference type="SAM" id="MobiDB-lite"/>
    </source>
</evidence>
<evidence type="ECO:0000313" key="5">
    <source>
        <dbReference type="Proteomes" id="UP000757435"/>
    </source>
</evidence>
<dbReference type="EMBL" id="JAHHHD010000003">
    <property type="protein sequence ID" value="MBW4657991.1"/>
    <property type="molecule type" value="Genomic_DNA"/>
</dbReference>
<feature type="region of interest" description="Disordered" evidence="2">
    <location>
        <begin position="40"/>
        <end position="65"/>
    </location>
</feature>
<dbReference type="Gene3D" id="3.20.20.100">
    <property type="entry name" value="NADP-dependent oxidoreductase domain"/>
    <property type="match status" value="1"/>
</dbReference>
<gene>
    <name evidence="4" type="ORF">KME15_04910</name>
</gene>
<feature type="coiled-coil region" evidence="1">
    <location>
        <begin position="157"/>
        <end position="184"/>
    </location>
</feature>
<evidence type="ECO:0000256" key="1">
    <source>
        <dbReference type="SAM" id="Coils"/>
    </source>
</evidence>
<dbReference type="InterPro" id="IPR006311">
    <property type="entry name" value="TAT_signal"/>
</dbReference>
<sequence length="392" mass="43201">MNKDHADSSNPQAFSRRSVIKAMGISAAAALTPLALSRSQPAQSQVNSNLGSQNSGSQNSGSQNQTSDIITKAIPSTNEKVPAIGMGTFLTFDVLREQPRDHLQQVMQRFRDGGGRMIDVSPLYGMSEANVGEFAAALGMTDELFITNKIWATGEYLGDDSQALRQLEQSMKRLSRDRIDAMQVHSLVNVEMIVPILREWQQEGRIRYVGVTHHDLPLYAAPIESWIGKGNLDFVQIRYSIFERGAEERILPAAADQGTAVLVNMPFEKARLFEVVQGQPLPDFASEIGCENWAQFFLKYVISHPAVTCAIPATTNPAHVTENLGALRGSLPDNEMRTRMVRHMESLPSFSKLAQMPWYPGKQFNGLVRLPGLAATRNAGNRSTGNRSTENS</sequence>